<evidence type="ECO:0000313" key="2">
    <source>
        <dbReference type="EMBL" id="CAK5271358.1"/>
    </source>
</evidence>
<proteinExistence type="predicted"/>
<name>A0AAD2JZZ5_9AGAR</name>
<accession>A0AAD2JZZ5</accession>
<comment type="caution">
    <text evidence="2">The sequence shown here is derived from an EMBL/GenBank/DDBJ whole genome shotgun (WGS) entry which is preliminary data.</text>
</comment>
<gene>
    <name evidence="1" type="ORF">MYCIT1_LOCUS16082</name>
    <name evidence="2" type="ORF">MYCIT1_LOCUS16343</name>
</gene>
<feature type="non-terminal residue" evidence="2">
    <location>
        <position position="1"/>
    </location>
</feature>
<sequence length="41" mass="4323">GIVTWSCESVSNVCLVTRQCLCIGPGCLVPLNTCDYNNCGS</sequence>
<keyword evidence="3" id="KW-1185">Reference proteome</keyword>
<dbReference type="EMBL" id="CAVNYO010000169">
    <property type="protein sequence ID" value="CAK5271183.1"/>
    <property type="molecule type" value="Genomic_DNA"/>
</dbReference>
<dbReference type="EMBL" id="CAVNYO010000170">
    <property type="protein sequence ID" value="CAK5271358.1"/>
    <property type="molecule type" value="Genomic_DNA"/>
</dbReference>
<dbReference type="AlphaFoldDB" id="A0AAD2JZZ5"/>
<dbReference type="Proteomes" id="UP001295794">
    <property type="component" value="Unassembled WGS sequence"/>
</dbReference>
<protein>
    <submittedName>
        <fullName evidence="2">Uncharacterized protein</fullName>
    </submittedName>
</protein>
<evidence type="ECO:0000313" key="1">
    <source>
        <dbReference type="EMBL" id="CAK5271183.1"/>
    </source>
</evidence>
<organism evidence="2 3">
    <name type="scientific">Mycena citricolor</name>
    <dbReference type="NCBI Taxonomy" id="2018698"/>
    <lineage>
        <taxon>Eukaryota</taxon>
        <taxon>Fungi</taxon>
        <taxon>Dikarya</taxon>
        <taxon>Basidiomycota</taxon>
        <taxon>Agaricomycotina</taxon>
        <taxon>Agaricomycetes</taxon>
        <taxon>Agaricomycetidae</taxon>
        <taxon>Agaricales</taxon>
        <taxon>Marasmiineae</taxon>
        <taxon>Mycenaceae</taxon>
        <taxon>Mycena</taxon>
    </lineage>
</organism>
<reference evidence="2" key="1">
    <citation type="submission" date="2023-11" db="EMBL/GenBank/DDBJ databases">
        <authorList>
            <person name="De Vega J J."/>
            <person name="De Vega J J."/>
        </authorList>
    </citation>
    <scope>NUCLEOTIDE SEQUENCE</scope>
</reference>
<evidence type="ECO:0000313" key="3">
    <source>
        <dbReference type="Proteomes" id="UP001295794"/>
    </source>
</evidence>